<dbReference type="GO" id="GO:0005737">
    <property type="term" value="C:cytoplasm"/>
    <property type="evidence" value="ECO:0007669"/>
    <property type="project" value="TreeGrafter"/>
</dbReference>
<gene>
    <name evidence="3" type="ORF">DM860_004295</name>
</gene>
<reference evidence="3 4" key="1">
    <citation type="submission" date="2018-06" db="EMBL/GenBank/DDBJ databases">
        <title>The Genome of Cuscuta australis (Dodder) Provides Insight into the Evolution of Plant Parasitism.</title>
        <authorList>
            <person name="Liu H."/>
        </authorList>
    </citation>
    <scope>NUCLEOTIDE SEQUENCE [LARGE SCALE GENOMIC DNA]</scope>
    <source>
        <strain evidence="4">cv. Yunnan</strain>
        <tissue evidence="3">Vines</tissue>
    </source>
</reference>
<dbReference type="EMBL" id="NQVE01000015">
    <property type="protein sequence ID" value="RAL53824.1"/>
    <property type="molecule type" value="Genomic_DNA"/>
</dbReference>
<dbReference type="AlphaFoldDB" id="A0A328E757"/>
<feature type="domain" description="SRR1-like" evidence="2">
    <location>
        <begin position="103"/>
        <end position="269"/>
    </location>
</feature>
<keyword evidence="4" id="KW-1185">Reference proteome</keyword>
<protein>
    <recommendedName>
        <fullName evidence="2">SRR1-like domain-containing protein</fullName>
    </recommendedName>
</protein>
<dbReference type="Pfam" id="PF07985">
    <property type="entry name" value="SRR1"/>
    <property type="match status" value="1"/>
</dbReference>
<dbReference type="InterPro" id="IPR012942">
    <property type="entry name" value="SRR1-like"/>
</dbReference>
<evidence type="ECO:0000259" key="2">
    <source>
        <dbReference type="Pfam" id="PF07985"/>
    </source>
</evidence>
<evidence type="ECO:0000313" key="3">
    <source>
        <dbReference type="EMBL" id="RAL53824.1"/>
    </source>
</evidence>
<organism evidence="3 4">
    <name type="scientific">Cuscuta australis</name>
    <dbReference type="NCBI Taxonomy" id="267555"/>
    <lineage>
        <taxon>Eukaryota</taxon>
        <taxon>Viridiplantae</taxon>
        <taxon>Streptophyta</taxon>
        <taxon>Embryophyta</taxon>
        <taxon>Tracheophyta</taxon>
        <taxon>Spermatophyta</taxon>
        <taxon>Magnoliopsida</taxon>
        <taxon>eudicotyledons</taxon>
        <taxon>Gunneridae</taxon>
        <taxon>Pentapetalae</taxon>
        <taxon>asterids</taxon>
        <taxon>lamiids</taxon>
        <taxon>Solanales</taxon>
        <taxon>Convolvulaceae</taxon>
        <taxon>Cuscuteae</taxon>
        <taxon>Cuscuta</taxon>
        <taxon>Cuscuta subgen. Grammica</taxon>
        <taxon>Cuscuta sect. Cleistogrammica</taxon>
    </lineage>
</organism>
<comment type="similarity">
    <text evidence="1">Belongs to the SRR1 family.</text>
</comment>
<proteinExistence type="inferred from homology"/>
<sequence>MAGGAKTCSLENHQAPTEGWTVVMPRSARLKKIACEAVSSSEEQNKKQPWTPQDCETDPATEAKLVQKIQTCIQRLENSCFWQTFLNQLQTGETSDRINQVLGSETKVCMVIYGIGSIESFESPRLQLSLAILMKRELSWIGEMEIFDPIITLTESRVLTSLGCSVLSINENGRREAAKPTLFFMPHCEAELYDNLLHANWRADLLSRIILFGNSFEEYEHHTSICKNTYSANSRKHILAARKFSKELGITCSEDDCLQQAFLGCSWHFFGLNSGSALPEI</sequence>
<dbReference type="InterPro" id="IPR040044">
    <property type="entry name" value="SRR1L"/>
</dbReference>
<name>A0A328E757_9ASTE</name>
<evidence type="ECO:0000313" key="4">
    <source>
        <dbReference type="Proteomes" id="UP000249390"/>
    </source>
</evidence>
<dbReference type="Proteomes" id="UP000249390">
    <property type="component" value="Unassembled WGS sequence"/>
</dbReference>
<dbReference type="PANTHER" id="PTHR28626">
    <property type="entry name" value="SRR1-LIKE PROTEIN"/>
    <property type="match status" value="1"/>
</dbReference>
<dbReference type="GO" id="GO:0005634">
    <property type="term" value="C:nucleus"/>
    <property type="evidence" value="ECO:0007669"/>
    <property type="project" value="TreeGrafter"/>
</dbReference>
<dbReference type="PANTHER" id="PTHR28626:SF3">
    <property type="entry name" value="SRR1-LIKE PROTEIN"/>
    <property type="match status" value="1"/>
</dbReference>
<evidence type="ECO:0000256" key="1">
    <source>
        <dbReference type="ARBA" id="ARBA00009856"/>
    </source>
</evidence>
<accession>A0A328E757</accession>
<comment type="caution">
    <text evidence="3">The sequence shown here is derived from an EMBL/GenBank/DDBJ whole genome shotgun (WGS) entry which is preliminary data.</text>
</comment>